<reference evidence="6" key="1">
    <citation type="submission" date="2023-01" db="EMBL/GenBank/DDBJ databases">
        <title>Xenophilus mangrovi sp. nov., isolated from soil of Mangrove nature reserve.</title>
        <authorList>
            <person name="Xu S."/>
            <person name="Liu Z."/>
            <person name="Xu Y."/>
        </authorList>
    </citation>
    <scope>NUCLEOTIDE SEQUENCE</scope>
    <source>
        <strain evidence="6">YW8</strain>
    </source>
</reference>
<gene>
    <name evidence="6" type="ORF">PGB34_04770</name>
</gene>
<keyword evidence="3" id="KW-0597">Phosphoprotein</keyword>
<dbReference type="EMBL" id="JAQIPB010000002">
    <property type="protein sequence ID" value="MDA7415668.1"/>
    <property type="molecule type" value="Genomic_DNA"/>
</dbReference>
<dbReference type="NCBIfam" id="TIGR00254">
    <property type="entry name" value="GGDEF"/>
    <property type="match status" value="1"/>
</dbReference>
<keyword evidence="6" id="KW-0548">Nucleotidyltransferase</keyword>
<evidence type="ECO:0000259" key="4">
    <source>
        <dbReference type="PROSITE" id="PS50110"/>
    </source>
</evidence>
<dbReference type="GO" id="GO:0005886">
    <property type="term" value="C:plasma membrane"/>
    <property type="evidence" value="ECO:0007669"/>
    <property type="project" value="TreeGrafter"/>
</dbReference>
<dbReference type="GO" id="GO:1902201">
    <property type="term" value="P:negative regulation of bacterial-type flagellum-dependent cell motility"/>
    <property type="evidence" value="ECO:0007669"/>
    <property type="project" value="TreeGrafter"/>
</dbReference>
<dbReference type="PANTHER" id="PTHR45138:SF9">
    <property type="entry name" value="DIGUANYLATE CYCLASE DGCM-RELATED"/>
    <property type="match status" value="1"/>
</dbReference>
<dbReference type="AlphaFoldDB" id="A0AAE3N6A4"/>
<keyword evidence="6" id="KW-0808">Transferase</keyword>
<feature type="domain" description="Response regulatory" evidence="4">
    <location>
        <begin position="20"/>
        <end position="137"/>
    </location>
</feature>
<comment type="caution">
    <text evidence="6">The sequence shown here is derived from an EMBL/GenBank/DDBJ whole genome shotgun (WGS) entry which is preliminary data.</text>
</comment>
<comment type="catalytic activity">
    <reaction evidence="2">
        <text>2 GTP = 3',3'-c-di-GMP + 2 diphosphate</text>
        <dbReference type="Rhea" id="RHEA:24898"/>
        <dbReference type="ChEBI" id="CHEBI:33019"/>
        <dbReference type="ChEBI" id="CHEBI:37565"/>
        <dbReference type="ChEBI" id="CHEBI:58805"/>
        <dbReference type="EC" id="2.7.7.65"/>
    </reaction>
</comment>
<dbReference type="GO" id="GO:0000160">
    <property type="term" value="P:phosphorelay signal transduction system"/>
    <property type="evidence" value="ECO:0007669"/>
    <property type="project" value="InterPro"/>
</dbReference>
<evidence type="ECO:0000256" key="2">
    <source>
        <dbReference type="ARBA" id="ARBA00034247"/>
    </source>
</evidence>
<organism evidence="6 7">
    <name type="scientific">Xenophilus arseniciresistens</name>
    <dbReference type="NCBI Taxonomy" id="1283306"/>
    <lineage>
        <taxon>Bacteria</taxon>
        <taxon>Pseudomonadati</taxon>
        <taxon>Pseudomonadota</taxon>
        <taxon>Betaproteobacteria</taxon>
        <taxon>Burkholderiales</taxon>
        <taxon>Comamonadaceae</taxon>
        <taxon>Xenophilus</taxon>
    </lineage>
</organism>
<evidence type="ECO:0000256" key="1">
    <source>
        <dbReference type="ARBA" id="ARBA00012528"/>
    </source>
</evidence>
<dbReference type="EC" id="2.7.7.65" evidence="1"/>
<protein>
    <recommendedName>
        <fullName evidence="1">diguanylate cyclase</fullName>
        <ecNumber evidence="1">2.7.7.65</ecNumber>
    </recommendedName>
</protein>
<feature type="domain" description="GGDEF" evidence="5">
    <location>
        <begin position="201"/>
        <end position="336"/>
    </location>
</feature>
<dbReference type="Proteomes" id="UP001212602">
    <property type="component" value="Unassembled WGS sequence"/>
</dbReference>
<dbReference type="InterPro" id="IPR043128">
    <property type="entry name" value="Rev_trsase/Diguanyl_cyclase"/>
</dbReference>
<dbReference type="Gene3D" id="3.40.50.2300">
    <property type="match status" value="1"/>
</dbReference>
<dbReference type="Pfam" id="PF00072">
    <property type="entry name" value="Response_reg"/>
    <property type="match status" value="1"/>
</dbReference>
<dbReference type="PROSITE" id="PS50887">
    <property type="entry name" value="GGDEF"/>
    <property type="match status" value="1"/>
</dbReference>
<dbReference type="PROSITE" id="PS50110">
    <property type="entry name" value="RESPONSE_REGULATORY"/>
    <property type="match status" value="1"/>
</dbReference>
<dbReference type="GO" id="GO:0043709">
    <property type="term" value="P:cell adhesion involved in single-species biofilm formation"/>
    <property type="evidence" value="ECO:0007669"/>
    <property type="project" value="TreeGrafter"/>
</dbReference>
<dbReference type="SUPFAM" id="SSF55073">
    <property type="entry name" value="Nucleotide cyclase"/>
    <property type="match status" value="1"/>
</dbReference>
<dbReference type="GO" id="GO:0052621">
    <property type="term" value="F:diguanylate cyclase activity"/>
    <property type="evidence" value="ECO:0007669"/>
    <property type="project" value="UniProtKB-EC"/>
</dbReference>
<keyword evidence="7" id="KW-1185">Reference proteome</keyword>
<accession>A0AAE3N6A4</accession>
<dbReference type="InterPro" id="IPR050469">
    <property type="entry name" value="Diguanylate_Cyclase"/>
</dbReference>
<dbReference type="InterPro" id="IPR011006">
    <property type="entry name" value="CheY-like_superfamily"/>
</dbReference>
<dbReference type="RefSeq" id="WP_271426947.1">
    <property type="nucleotide sequence ID" value="NZ_JAQIPB010000002.1"/>
</dbReference>
<evidence type="ECO:0000313" key="6">
    <source>
        <dbReference type="EMBL" id="MDA7415668.1"/>
    </source>
</evidence>
<proteinExistence type="predicted"/>
<dbReference type="CDD" id="cd01949">
    <property type="entry name" value="GGDEF"/>
    <property type="match status" value="1"/>
</dbReference>
<dbReference type="Pfam" id="PF00990">
    <property type="entry name" value="GGDEF"/>
    <property type="match status" value="1"/>
</dbReference>
<evidence type="ECO:0000256" key="3">
    <source>
        <dbReference type="PROSITE-ProRule" id="PRU00169"/>
    </source>
</evidence>
<dbReference type="InterPro" id="IPR000160">
    <property type="entry name" value="GGDEF_dom"/>
</dbReference>
<evidence type="ECO:0000313" key="7">
    <source>
        <dbReference type="Proteomes" id="UP001212602"/>
    </source>
</evidence>
<feature type="modified residue" description="4-aspartylphosphate" evidence="3">
    <location>
        <position position="70"/>
    </location>
</feature>
<dbReference type="InterPro" id="IPR001789">
    <property type="entry name" value="Sig_transdc_resp-reg_receiver"/>
</dbReference>
<dbReference type="SMART" id="SM00267">
    <property type="entry name" value="GGDEF"/>
    <property type="match status" value="1"/>
</dbReference>
<dbReference type="FunFam" id="3.30.70.270:FF:000001">
    <property type="entry name" value="Diguanylate cyclase domain protein"/>
    <property type="match status" value="1"/>
</dbReference>
<dbReference type="InterPro" id="IPR029787">
    <property type="entry name" value="Nucleotide_cyclase"/>
</dbReference>
<dbReference type="PANTHER" id="PTHR45138">
    <property type="entry name" value="REGULATORY COMPONENTS OF SENSORY TRANSDUCTION SYSTEM"/>
    <property type="match status" value="1"/>
</dbReference>
<sequence length="336" mass="36444">MSAPDSAAAPLLEPAGPSVRVLLVDDQAVVGVILRTMLAADPDIEVQTCLRAEDAVATAVQMQPTAILQDLGMPGIDGLDLVRAYRRQPELQHVPIIVLSANDDPLMKRASFSAGANDYLVKLPEPIETTARIRYHSRAYRLLLERDSAYQALRASQQALLARNEELRRLTQVDGLTNVSNRRYFDEHFAQEWSLAALEGTEIALLMIDVDHFKSFNDHFGHLAGDAALQSVARTIRSVARSCEGLAARFGGEEFALMASRTSLAQAMVLGESVCAQVQQLRIPAAPPSPHPWLSVSIGAAAMVPDAATLSADLIAQADACLYSAKRQGRNRVVTR</sequence>
<name>A0AAE3N6A4_9BURK</name>
<dbReference type="Gene3D" id="3.30.70.270">
    <property type="match status" value="1"/>
</dbReference>
<dbReference type="SUPFAM" id="SSF52172">
    <property type="entry name" value="CheY-like"/>
    <property type="match status" value="1"/>
</dbReference>
<dbReference type="SMART" id="SM00448">
    <property type="entry name" value="REC"/>
    <property type="match status" value="1"/>
</dbReference>
<evidence type="ECO:0000259" key="5">
    <source>
        <dbReference type="PROSITE" id="PS50887"/>
    </source>
</evidence>